<dbReference type="InterPro" id="IPR023120">
    <property type="entry name" value="WHTH_transcript_rep_HrcA_IDD"/>
</dbReference>
<evidence type="ECO:0000259" key="6">
    <source>
        <dbReference type="Pfam" id="PF01628"/>
    </source>
</evidence>
<dbReference type="Gene3D" id="1.10.10.10">
    <property type="entry name" value="Winged helix-like DNA-binding domain superfamily/Winged helix DNA-binding domain"/>
    <property type="match status" value="1"/>
</dbReference>
<keyword evidence="1 5" id="KW-0678">Repressor</keyword>
<keyword evidence="2 5" id="KW-0805">Transcription regulation</keyword>
<name>A0A933W8D0_UNCEI</name>
<evidence type="ECO:0000256" key="4">
    <source>
        <dbReference type="ARBA" id="ARBA00023163"/>
    </source>
</evidence>
<dbReference type="InterPro" id="IPR036388">
    <property type="entry name" value="WH-like_DNA-bd_sf"/>
</dbReference>
<comment type="similarity">
    <text evidence="5">Belongs to the HrcA family.</text>
</comment>
<dbReference type="PANTHER" id="PTHR34824">
    <property type="entry name" value="HEAT-INDUCIBLE TRANSCRIPTION REPRESSOR HRCA"/>
    <property type="match status" value="1"/>
</dbReference>
<dbReference type="HAMAP" id="MF_00081">
    <property type="entry name" value="HrcA"/>
    <property type="match status" value="1"/>
</dbReference>
<evidence type="ECO:0000256" key="3">
    <source>
        <dbReference type="ARBA" id="ARBA00023016"/>
    </source>
</evidence>
<organism evidence="7 8">
    <name type="scientific">Eiseniibacteriota bacterium</name>
    <dbReference type="NCBI Taxonomy" id="2212470"/>
    <lineage>
        <taxon>Bacteria</taxon>
        <taxon>Candidatus Eiseniibacteriota</taxon>
    </lineage>
</organism>
<proteinExistence type="inferred from homology"/>
<comment type="caution">
    <text evidence="7">The sequence shown here is derived from an EMBL/GenBank/DDBJ whole genome shotgun (WGS) entry which is preliminary data.</text>
</comment>
<feature type="domain" description="Heat-inducible transcription repressor HrcA C-terminal" evidence="6">
    <location>
        <begin position="119"/>
        <end position="329"/>
    </location>
</feature>
<evidence type="ECO:0000313" key="7">
    <source>
        <dbReference type="EMBL" id="MBI5168851.1"/>
    </source>
</evidence>
<evidence type="ECO:0000313" key="8">
    <source>
        <dbReference type="Proteomes" id="UP000696931"/>
    </source>
</evidence>
<reference evidence="7" key="1">
    <citation type="submission" date="2020-07" db="EMBL/GenBank/DDBJ databases">
        <title>Huge and variable diversity of episymbiotic CPR bacteria and DPANN archaea in groundwater ecosystems.</title>
        <authorList>
            <person name="He C.Y."/>
            <person name="Keren R."/>
            <person name="Whittaker M."/>
            <person name="Farag I.F."/>
            <person name="Doudna J."/>
            <person name="Cate J.H.D."/>
            <person name="Banfield J.F."/>
        </authorList>
    </citation>
    <scope>NUCLEOTIDE SEQUENCE</scope>
    <source>
        <strain evidence="7">NC_groundwater_1813_Pr3_B-0.1um_71_17</strain>
    </source>
</reference>
<evidence type="ECO:0000256" key="5">
    <source>
        <dbReference type="HAMAP-Rule" id="MF_00081"/>
    </source>
</evidence>
<comment type="function">
    <text evidence="5">Negative regulator of class I heat shock genes (grpE-dnaK-dnaJ and groELS operons). Prevents heat-shock induction of these operons.</text>
</comment>
<dbReference type="Gene3D" id="3.30.450.40">
    <property type="match status" value="1"/>
</dbReference>
<evidence type="ECO:0000256" key="1">
    <source>
        <dbReference type="ARBA" id="ARBA00022491"/>
    </source>
</evidence>
<dbReference type="Pfam" id="PF01628">
    <property type="entry name" value="HrcA"/>
    <property type="match status" value="1"/>
</dbReference>
<dbReference type="InterPro" id="IPR029016">
    <property type="entry name" value="GAF-like_dom_sf"/>
</dbReference>
<protein>
    <recommendedName>
        <fullName evidence="5">Heat-inducible transcription repressor HrcA</fullName>
    </recommendedName>
</protein>
<accession>A0A933W8D0</accession>
<dbReference type="SUPFAM" id="SSF46785">
    <property type="entry name" value="Winged helix' DNA-binding domain"/>
    <property type="match status" value="1"/>
</dbReference>
<sequence length="348" mass="37131">MFDTVFPGRRLSGDPELNERQRLVFAALVRLHGDAARPVGADRLARDAGLRLSGGSVRAALADLEDLGLLERRAGSAARVPTTHGYDYFVRALLEPAMLSAELEDAIDAQFAASAHDVERMLQDASRLLGSLTHQLGLALAVSLDREVLEHLDVEPLSERRVLLHLGLGGHSARSLVLELETPLDRSALEQVESVLRERLLGHPLSQVRERLEGDPQLARHAAVRIVARAAAASWTRPLDTQLLSSGAMHIAQQPEFSSPHDLGGVLHAVETGDPLNRLMVRGIPGQAGARIGLGESPALAGCSLVSFSLPGAIPGAVGVLGPVRMDYAFTLAVVERVGTRIADLLSA</sequence>
<dbReference type="EMBL" id="JACRIW010000038">
    <property type="protein sequence ID" value="MBI5168851.1"/>
    <property type="molecule type" value="Genomic_DNA"/>
</dbReference>
<dbReference type="GO" id="GO:0003677">
    <property type="term" value="F:DNA binding"/>
    <property type="evidence" value="ECO:0007669"/>
    <property type="project" value="InterPro"/>
</dbReference>
<dbReference type="Gene3D" id="3.30.390.60">
    <property type="entry name" value="Heat-inducible transcription repressor hrca homolog, domain 3"/>
    <property type="match status" value="1"/>
</dbReference>
<dbReference type="GO" id="GO:0045892">
    <property type="term" value="P:negative regulation of DNA-templated transcription"/>
    <property type="evidence" value="ECO:0007669"/>
    <property type="project" value="UniProtKB-UniRule"/>
</dbReference>
<dbReference type="InterPro" id="IPR021153">
    <property type="entry name" value="HrcA_C"/>
</dbReference>
<dbReference type="PIRSF" id="PIRSF005485">
    <property type="entry name" value="HrcA"/>
    <property type="match status" value="1"/>
</dbReference>
<dbReference type="InterPro" id="IPR036390">
    <property type="entry name" value="WH_DNA-bd_sf"/>
</dbReference>
<dbReference type="InterPro" id="IPR002571">
    <property type="entry name" value="HrcA"/>
</dbReference>
<gene>
    <name evidence="5" type="primary">hrcA</name>
    <name evidence="7" type="ORF">HZA61_05145</name>
</gene>
<dbReference type="PANTHER" id="PTHR34824:SF1">
    <property type="entry name" value="HEAT-INDUCIBLE TRANSCRIPTION REPRESSOR HRCA"/>
    <property type="match status" value="1"/>
</dbReference>
<keyword evidence="4 5" id="KW-0804">Transcription</keyword>
<dbReference type="AlphaFoldDB" id="A0A933W8D0"/>
<evidence type="ECO:0000256" key="2">
    <source>
        <dbReference type="ARBA" id="ARBA00023015"/>
    </source>
</evidence>
<dbReference type="Proteomes" id="UP000696931">
    <property type="component" value="Unassembled WGS sequence"/>
</dbReference>
<dbReference type="SUPFAM" id="SSF55781">
    <property type="entry name" value="GAF domain-like"/>
    <property type="match status" value="1"/>
</dbReference>
<keyword evidence="3 5" id="KW-0346">Stress response</keyword>